<evidence type="ECO:0000313" key="6">
    <source>
        <dbReference type="EMBL" id="QDL37829.1"/>
    </source>
</evidence>
<dbReference type="Proteomes" id="UP000316798">
    <property type="component" value="Chromosome"/>
</dbReference>
<keyword evidence="2" id="KW-0479">Metal-binding</keyword>
<dbReference type="KEGG" id="rhf:EUB48_11525"/>
<evidence type="ECO:0000259" key="5">
    <source>
        <dbReference type="PROSITE" id="PS50857"/>
    </source>
</evidence>
<comment type="subcellular location">
    <subcellularLocation>
        <location evidence="1">Periplasm</location>
    </subcellularLocation>
</comment>
<evidence type="ECO:0000256" key="2">
    <source>
        <dbReference type="ARBA" id="ARBA00022723"/>
    </source>
</evidence>
<dbReference type="EMBL" id="CP035503">
    <property type="protein sequence ID" value="QDL37829.1"/>
    <property type="molecule type" value="Genomic_DNA"/>
</dbReference>
<evidence type="ECO:0000256" key="4">
    <source>
        <dbReference type="SAM" id="SignalP"/>
    </source>
</evidence>
<keyword evidence="7" id="KW-1185">Reference proteome</keyword>
<proteinExistence type="predicted"/>
<dbReference type="InterPro" id="IPR028096">
    <property type="entry name" value="EfeO_Cupredoxin"/>
</dbReference>
<dbReference type="RefSeq" id="WP_142819255.1">
    <property type="nucleotide sequence ID" value="NZ_CP035503.1"/>
</dbReference>
<feature type="signal peptide" evidence="4">
    <location>
        <begin position="1"/>
        <end position="26"/>
    </location>
</feature>
<dbReference type="PANTHER" id="PTHR42838:SF2">
    <property type="entry name" value="NITROUS-OXIDE REDUCTASE"/>
    <property type="match status" value="1"/>
</dbReference>
<dbReference type="PROSITE" id="PS50857">
    <property type="entry name" value="COX2_CUA"/>
    <property type="match status" value="1"/>
</dbReference>
<dbReference type="GO" id="GO:0005507">
    <property type="term" value="F:copper ion binding"/>
    <property type="evidence" value="ECO:0007669"/>
    <property type="project" value="InterPro"/>
</dbReference>
<gene>
    <name evidence="6" type="ORF">EUB48_11525</name>
</gene>
<reference evidence="6 7" key="1">
    <citation type="submission" date="2019-01" db="EMBL/GenBank/DDBJ databases">
        <title>Genomic insights into a novel species Rhodoferax sp.</title>
        <authorList>
            <person name="Jin L."/>
        </authorList>
    </citation>
    <scope>NUCLEOTIDE SEQUENCE [LARGE SCALE GENOMIC DNA]</scope>
    <source>
        <strain evidence="6 7">CHu59-6-5</strain>
    </source>
</reference>
<organism evidence="6 7">
    <name type="scientific">Rhodoferax sediminis</name>
    <dbReference type="NCBI Taxonomy" id="2509614"/>
    <lineage>
        <taxon>Bacteria</taxon>
        <taxon>Pseudomonadati</taxon>
        <taxon>Pseudomonadota</taxon>
        <taxon>Betaproteobacteria</taxon>
        <taxon>Burkholderiales</taxon>
        <taxon>Comamonadaceae</taxon>
        <taxon>Rhodoferax</taxon>
    </lineage>
</organism>
<evidence type="ECO:0000256" key="1">
    <source>
        <dbReference type="ARBA" id="ARBA00004418"/>
    </source>
</evidence>
<dbReference type="InterPro" id="IPR002429">
    <property type="entry name" value="CcO_II-like_C"/>
</dbReference>
<dbReference type="AlphaFoldDB" id="A0A515DBR7"/>
<evidence type="ECO:0000256" key="3">
    <source>
        <dbReference type="ARBA" id="ARBA00023008"/>
    </source>
</evidence>
<dbReference type="InterPro" id="IPR051403">
    <property type="entry name" value="NosZ/Cyto_c_oxidase_sub2"/>
</dbReference>
<dbReference type="GO" id="GO:0004129">
    <property type="term" value="F:cytochrome-c oxidase activity"/>
    <property type="evidence" value="ECO:0007669"/>
    <property type="project" value="InterPro"/>
</dbReference>
<dbReference type="Pfam" id="PF13473">
    <property type="entry name" value="Cupredoxin_1"/>
    <property type="match status" value="1"/>
</dbReference>
<sequence length="120" mass="12887">MDTNRRALISAATALALVPLTARLLAQPKPVVINVIAKKFVFVPGEIHVRKGQPVVLQLTAPEVPMGFNLPDFGVRTDVIPGKINTLQFTPDKAGSFTFLCDVFCGSGHEDMNGTLVVSE</sequence>
<dbReference type="PANTHER" id="PTHR42838">
    <property type="entry name" value="CYTOCHROME C OXIDASE SUBUNIT II"/>
    <property type="match status" value="1"/>
</dbReference>
<accession>A0A515DBR7</accession>
<dbReference type="GO" id="GO:0042597">
    <property type="term" value="C:periplasmic space"/>
    <property type="evidence" value="ECO:0007669"/>
    <property type="project" value="UniProtKB-SubCell"/>
</dbReference>
<feature type="chain" id="PRO_5022181960" evidence="4">
    <location>
        <begin position="27"/>
        <end position="120"/>
    </location>
</feature>
<dbReference type="GO" id="GO:0016020">
    <property type="term" value="C:membrane"/>
    <property type="evidence" value="ECO:0007669"/>
    <property type="project" value="InterPro"/>
</dbReference>
<protein>
    <submittedName>
        <fullName evidence="6">Cytochrome c oxidase subunit II</fullName>
    </submittedName>
</protein>
<dbReference type="InterPro" id="IPR008972">
    <property type="entry name" value="Cupredoxin"/>
</dbReference>
<dbReference type="Gene3D" id="2.60.40.420">
    <property type="entry name" value="Cupredoxins - blue copper proteins"/>
    <property type="match status" value="1"/>
</dbReference>
<name>A0A515DBR7_9BURK</name>
<keyword evidence="3" id="KW-0186">Copper</keyword>
<dbReference type="SUPFAM" id="SSF49503">
    <property type="entry name" value="Cupredoxins"/>
    <property type="match status" value="1"/>
</dbReference>
<evidence type="ECO:0000313" key="7">
    <source>
        <dbReference type="Proteomes" id="UP000316798"/>
    </source>
</evidence>
<feature type="domain" description="Cytochrome oxidase subunit II copper A binding" evidence="5">
    <location>
        <begin position="28"/>
        <end position="120"/>
    </location>
</feature>
<dbReference type="OrthoDB" id="9773456at2"/>
<keyword evidence="4" id="KW-0732">Signal</keyword>